<dbReference type="Proteomes" id="UP000182836">
    <property type="component" value="Unassembled WGS sequence"/>
</dbReference>
<reference evidence="2 4" key="1">
    <citation type="submission" date="2015-07" db="EMBL/GenBank/DDBJ databases">
        <title>Fjat-14205 dsm 2895.</title>
        <authorList>
            <person name="Liu B."/>
            <person name="Wang J."/>
            <person name="Zhu Y."/>
            <person name="Liu G."/>
            <person name="Chen Q."/>
            <person name="Chen Z."/>
            <person name="Lan J."/>
            <person name="Che J."/>
            <person name="Ge C."/>
            <person name="Shi H."/>
            <person name="Pan Z."/>
            <person name="Liu X."/>
        </authorList>
    </citation>
    <scope>NUCLEOTIDE SEQUENCE [LARGE SCALE GENOMIC DNA]</scope>
    <source>
        <strain evidence="2 4">DSM 2895</strain>
    </source>
</reference>
<evidence type="ECO:0008006" key="6">
    <source>
        <dbReference type="Google" id="ProtNLM"/>
    </source>
</evidence>
<feature type="signal peptide" evidence="1">
    <location>
        <begin position="1"/>
        <end position="27"/>
    </location>
</feature>
<dbReference type="EMBL" id="FNED01000026">
    <property type="protein sequence ID" value="SDJ71275.1"/>
    <property type="molecule type" value="Genomic_DNA"/>
</dbReference>
<organism evidence="2 4">
    <name type="scientific">Aneurinibacillus migulanus</name>
    <name type="common">Bacillus migulanus</name>
    <dbReference type="NCBI Taxonomy" id="47500"/>
    <lineage>
        <taxon>Bacteria</taxon>
        <taxon>Bacillati</taxon>
        <taxon>Bacillota</taxon>
        <taxon>Bacilli</taxon>
        <taxon>Bacillales</taxon>
        <taxon>Paenibacillaceae</taxon>
        <taxon>Aneurinibacillus group</taxon>
        <taxon>Aneurinibacillus</taxon>
    </lineage>
</organism>
<dbReference type="EMBL" id="LGUG01000004">
    <property type="protein sequence ID" value="KON96073.1"/>
    <property type="molecule type" value="Genomic_DNA"/>
</dbReference>
<feature type="chain" id="PRO_5038290907" description="Lipoprotein" evidence="1">
    <location>
        <begin position="28"/>
        <end position="196"/>
    </location>
</feature>
<evidence type="ECO:0000313" key="4">
    <source>
        <dbReference type="Proteomes" id="UP000037269"/>
    </source>
</evidence>
<sequence>MKQTKKYRQRVGIGLCILSLSTAFALAGCTSKENLPTERELSAKIAEKQEQKREKQMTDTKKELDSYFNSLAAGVKTLGDKKEAFFEAFSGLSEKKLTEKEAQVRVSSAITNYEKELSNLTSLKIPPYEEIQQFHKEMYLAMEAYVPVMKKADKGLRNRDANVLKKVEKQMLSLDNQAKKVLEKTANLQIQINANQ</sequence>
<evidence type="ECO:0000313" key="5">
    <source>
        <dbReference type="Proteomes" id="UP000182836"/>
    </source>
</evidence>
<dbReference type="AlphaFoldDB" id="A0A0D1XHY5"/>
<dbReference type="STRING" id="47500.AF333_11805"/>
<keyword evidence="4" id="KW-1185">Reference proteome</keyword>
<dbReference type="RefSeq" id="WP_043066930.1">
    <property type="nucleotide sequence ID" value="NZ_BJOA01000085.1"/>
</dbReference>
<gene>
    <name evidence="2" type="ORF">AF333_11805</name>
    <name evidence="3" type="ORF">SAMN04487909_12629</name>
</gene>
<keyword evidence="1" id="KW-0732">Signal</keyword>
<dbReference type="GeneID" id="42305868"/>
<proteinExistence type="predicted"/>
<dbReference type="OrthoDB" id="2680262at2"/>
<evidence type="ECO:0000256" key="1">
    <source>
        <dbReference type="SAM" id="SignalP"/>
    </source>
</evidence>
<reference evidence="3 5" key="2">
    <citation type="submission" date="2016-10" db="EMBL/GenBank/DDBJ databases">
        <authorList>
            <person name="de Groot N.N."/>
        </authorList>
    </citation>
    <scope>NUCLEOTIDE SEQUENCE [LARGE SCALE GENOMIC DNA]</scope>
    <source>
        <strain evidence="3 5">DSM 2895</strain>
    </source>
</reference>
<name>A0A0D1XHY5_ANEMI</name>
<dbReference type="Proteomes" id="UP000037269">
    <property type="component" value="Unassembled WGS sequence"/>
</dbReference>
<protein>
    <recommendedName>
        <fullName evidence="6">Lipoprotein</fullName>
    </recommendedName>
</protein>
<dbReference type="PATRIC" id="fig|47500.8.peg.1118"/>
<evidence type="ECO:0000313" key="3">
    <source>
        <dbReference type="EMBL" id="SDJ71275.1"/>
    </source>
</evidence>
<accession>A0A0D1XHY5</accession>
<dbReference type="PROSITE" id="PS51257">
    <property type="entry name" value="PROKAR_LIPOPROTEIN"/>
    <property type="match status" value="1"/>
</dbReference>
<evidence type="ECO:0000313" key="2">
    <source>
        <dbReference type="EMBL" id="KON96073.1"/>
    </source>
</evidence>